<evidence type="ECO:0000313" key="3">
    <source>
        <dbReference type="EMBL" id="NER11300.1"/>
    </source>
</evidence>
<dbReference type="Proteomes" id="UP000468443">
    <property type="component" value="Unassembled WGS sequence"/>
</dbReference>
<dbReference type="PANTHER" id="PTHR43639">
    <property type="entry name" value="OXIDOREDUCTASE, SHORT-CHAIN DEHYDROGENASE/REDUCTASE FAMILY (AFU_ORTHOLOGUE AFUA_5G02870)"/>
    <property type="match status" value="1"/>
</dbReference>
<name>A0A6P0UFS7_9FLAO</name>
<reference evidence="3 4" key="1">
    <citation type="submission" date="2020-01" db="EMBL/GenBank/DDBJ databases">
        <title>Muriicola jejuensis KCTC 22299.</title>
        <authorList>
            <person name="Wang G."/>
        </authorList>
    </citation>
    <scope>NUCLEOTIDE SEQUENCE [LARGE SCALE GENOMIC DNA]</scope>
    <source>
        <strain evidence="3 4">KCTC 22299</strain>
    </source>
</reference>
<dbReference type="RefSeq" id="WP_163693756.1">
    <property type="nucleotide sequence ID" value="NZ_FXTW01000003.1"/>
</dbReference>
<proteinExistence type="inferred from homology"/>
<dbReference type="InterPro" id="IPR002347">
    <property type="entry name" value="SDR_fam"/>
</dbReference>
<organism evidence="3 4">
    <name type="scientific">Muriicola jejuensis</name>
    <dbReference type="NCBI Taxonomy" id="504488"/>
    <lineage>
        <taxon>Bacteria</taxon>
        <taxon>Pseudomonadati</taxon>
        <taxon>Bacteroidota</taxon>
        <taxon>Flavobacteriia</taxon>
        <taxon>Flavobacteriales</taxon>
        <taxon>Flavobacteriaceae</taxon>
        <taxon>Muriicola</taxon>
    </lineage>
</organism>
<dbReference type="Gene3D" id="3.40.50.720">
    <property type="entry name" value="NAD(P)-binding Rossmann-like Domain"/>
    <property type="match status" value="1"/>
</dbReference>
<dbReference type="CDD" id="cd05233">
    <property type="entry name" value="SDR_c"/>
    <property type="match status" value="1"/>
</dbReference>
<keyword evidence="2" id="KW-0560">Oxidoreductase</keyword>
<sequence length="251" mass="27185">MKLQGQNILVTGASRGIGFAIADHLLQHGARVGVHYNSGKAGAETLSTRYGNDKVCVHKADLANREEVTGLFNEVLHSLGSLQTLVLNAGVFIPHPTEMEVGEWYRIWKQTLAINLDAAGLLTKVALDYFKKKQEGRIIYIGSRAAFRGETEEYLAYAASKGGLTSLARSVARSFGKYNIKAFVIAPGFTRTAMAEQFIGEYGEARVLEELSLNELTEATDIAPLVSFMASGAMDHATGTTIDINAGSYIH</sequence>
<comment type="similarity">
    <text evidence="1">Belongs to the short-chain dehydrogenases/reductases (SDR) family.</text>
</comment>
<dbReference type="GO" id="GO:0016491">
    <property type="term" value="F:oxidoreductase activity"/>
    <property type="evidence" value="ECO:0007669"/>
    <property type="project" value="UniProtKB-KW"/>
</dbReference>
<evidence type="ECO:0000256" key="2">
    <source>
        <dbReference type="ARBA" id="ARBA00023002"/>
    </source>
</evidence>
<protein>
    <submittedName>
        <fullName evidence="3">SDR family oxidoreductase</fullName>
    </submittedName>
</protein>
<evidence type="ECO:0000313" key="4">
    <source>
        <dbReference type="Proteomes" id="UP000468443"/>
    </source>
</evidence>
<keyword evidence="4" id="KW-1185">Reference proteome</keyword>
<dbReference type="PRINTS" id="PR00081">
    <property type="entry name" value="GDHRDH"/>
</dbReference>
<gene>
    <name evidence="3" type="ORF">GWK09_12270</name>
</gene>
<dbReference type="Pfam" id="PF13561">
    <property type="entry name" value="adh_short_C2"/>
    <property type="match status" value="1"/>
</dbReference>
<accession>A0A6P0UFS7</accession>
<dbReference type="PANTHER" id="PTHR43639:SF1">
    <property type="entry name" value="SHORT-CHAIN DEHYDROGENASE_REDUCTASE FAMILY PROTEIN"/>
    <property type="match status" value="1"/>
</dbReference>
<comment type="caution">
    <text evidence="3">The sequence shown here is derived from an EMBL/GenBank/DDBJ whole genome shotgun (WGS) entry which is preliminary data.</text>
</comment>
<evidence type="ECO:0000256" key="1">
    <source>
        <dbReference type="ARBA" id="ARBA00006484"/>
    </source>
</evidence>
<dbReference type="InterPro" id="IPR036291">
    <property type="entry name" value="NAD(P)-bd_dom_sf"/>
</dbReference>
<dbReference type="EMBL" id="JAABOP010000004">
    <property type="protein sequence ID" value="NER11300.1"/>
    <property type="molecule type" value="Genomic_DNA"/>
</dbReference>
<dbReference type="AlphaFoldDB" id="A0A6P0UFS7"/>
<dbReference type="PRINTS" id="PR00080">
    <property type="entry name" value="SDRFAMILY"/>
</dbReference>
<dbReference type="SUPFAM" id="SSF51735">
    <property type="entry name" value="NAD(P)-binding Rossmann-fold domains"/>
    <property type="match status" value="1"/>
</dbReference>